<feature type="transmembrane region" description="Helical" evidence="1">
    <location>
        <begin position="12"/>
        <end position="37"/>
    </location>
</feature>
<dbReference type="AlphaFoldDB" id="A7GXX0"/>
<dbReference type="HOGENOM" id="CLU_175356_0_0_7"/>
<dbReference type="KEGG" id="ccv:CCV52592_0118"/>
<reference evidence="2" key="1">
    <citation type="submission" date="2016-07" db="EMBL/GenBank/DDBJ databases">
        <title>Comparative genomics of the Campylobacter concisus group.</title>
        <authorList>
            <person name="Miller W.G."/>
            <person name="Yee E."/>
            <person name="Chapman M.H."/>
            <person name="Huynh S."/>
            <person name="Bono J.L."/>
            <person name="On S.L.W."/>
            <person name="StLeger J."/>
            <person name="Foster G."/>
            <person name="Parker C.T."/>
        </authorList>
    </citation>
    <scope>NUCLEOTIDE SEQUENCE</scope>
    <source>
        <strain evidence="2">525.92</strain>
    </source>
</reference>
<proteinExistence type="predicted"/>
<dbReference type="STRING" id="360105.CCV52592_0118"/>
<sequence>MKPIWLILTSLGSAFAATLCCLPALLFLLFGTSFSFLSWTQGLYEYRTLFSVLALVSFVLCGIFIFYKPKSCALGAGRKKWLFIYIISGAIVLCLLFYPEILGKFYA</sequence>
<feature type="transmembrane region" description="Helical" evidence="1">
    <location>
        <begin position="49"/>
        <end position="69"/>
    </location>
</feature>
<evidence type="ECO:0000313" key="3">
    <source>
        <dbReference type="Proteomes" id="UP000006380"/>
    </source>
</evidence>
<name>A7GXX0_CAMC5</name>
<feature type="transmembrane region" description="Helical" evidence="1">
    <location>
        <begin position="81"/>
        <end position="98"/>
    </location>
</feature>
<dbReference type="Proteomes" id="UP000006380">
    <property type="component" value="Chromosome"/>
</dbReference>
<keyword evidence="1" id="KW-1133">Transmembrane helix</keyword>
<organism evidence="2 3">
    <name type="scientific">Campylobacter curvus (strain 525.92)</name>
    <dbReference type="NCBI Taxonomy" id="360105"/>
    <lineage>
        <taxon>Bacteria</taxon>
        <taxon>Pseudomonadati</taxon>
        <taxon>Campylobacterota</taxon>
        <taxon>Epsilonproteobacteria</taxon>
        <taxon>Campylobacterales</taxon>
        <taxon>Campylobacteraceae</taxon>
        <taxon>Campylobacter</taxon>
    </lineage>
</organism>
<keyword evidence="3" id="KW-1185">Reference proteome</keyword>
<accession>A7GXX0</accession>
<dbReference type="OrthoDB" id="5363234at2"/>
<evidence type="ECO:0000256" key="1">
    <source>
        <dbReference type="SAM" id="Phobius"/>
    </source>
</evidence>
<dbReference type="EMBL" id="CP000767">
    <property type="protein sequence ID" value="EAU00258.2"/>
    <property type="molecule type" value="Genomic_DNA"/>
</dbReference>
<keyword evidence="1" id="KW-0472">Membrane</keyword>
<keyword evidence="1" id="KW-0812">Transmembrane</keyword>
<protein>
    <submittedName>
        <fullName evidence="2">Mercury transporter, membrane protein MerT</fullName>
    </submittedName>
</protein>
<evidence type="ECO:0000313" key="2">
    <source>
        <dbReference type="EMBL" id="EAU00258.2"/>
    </source>
</evidence>
<dbReference type="RefSeq" id="WP_009650238.1">
    <property type="nucleotide sequence ID" value="NC_009715.2"/>
</dbReference>
<gene>
    <name evidence="2" type="ORF">CCV52592_0118</name>
</gene>